<evidence type="ECO:0000256" key="1">
    <source>
        <dbReference type="SAM" id="Phobius"/>
    </source>
</evidence>
<accession>A0A6A6U6G8</accession>
<evidence type="ECO:0000313" key="2">
    <source>
        <dbReference type="EMBL" id="KAF2666544.1"/>
    </source>
</evidence>
<organism evidence="2 3">
    <name type="scientific">Microthyrium microscopicum</name>
    <dbReference type="NCBI Taxonomy" id="703497"/>
    <lineage>
        <taxon>Eukaryota</taxon>
        <taxon>Fungi</taxon>
        <taxon>Dikarya</taxon>
        <taxon>Ascomycota</taxon>
        <taxon>Pezizomycotina</taxon>
        <taxon>Dothideomycetes</taxon>
        <taxon>Dothideomycetes incertae sedis</taxon>
        <taxon>Microthyriales</taxon>
        <taxon>Microthyriaceae</taxon>
        <taxon>Microthyrium</taxon>
    </lineage>
</organism>
<proteinExistence type="predicted"/>
<protein>
    <submittedName>
        <fullName evidence="2">Uncharacterized protein</fullName>
    </submittedName>
</protein>
<evidence type="ECO:0000313" key="3">
    <source>
        <dbReference type="Proteomes" id="UP000799302"/>
    </source>
</evidence>
<keyword evidence="1" id="KW-1133">Transmembrane helix</keyword>
<feature type="transmembrane region" description="Helical" evidence="1">
    <location>
        <begin position="105"/>
        <end position="123"/>
    </location>
</feature>
<reference evidence="2" key="1">
    <citation type="journal article" date="2020" name="Stud. Mycol.">
        <title>101 Dothideomycetes genomes: a test case for predicting lifestyles and emergence of pathogens.</title>
        <authorList>
            <person name="Haridas S."/>
            <person name="Albert R."/>
            <person name="Binder M."/>
            <person name="Bloem J."/>
            <person name="Labutti K."/>
            <person name="Salamov A."/>
            <person name="Andreopoulos B."/>
            <person name="Baker S."/>
            <person name="Barry K."/>
            <person name="Bills G."/>
            <person name="Bluhm B."/>
            <person name="Cannon C."/>
            <person name="Castanera R."/>
            <person name="Culley D."/>
            <person name="Daum C."/>
            <person name="Ezra D."/>
            <person name="Gonzalez J."/>
            <person name="Henrissat B."/>
            <person name="Kuo A."/>
            <person name="Liang C."/>
            <person name="Lipzen A."/>
            <person name="Lutzoni F."/>
            <person name="Magnuson J."/>
            <person name="Mondo S."/>
            <person name="Nolan M."/>
            <person name="Ohm R."/>
            <person name="Pangilinan J."/>
            <person name="Park H.-J."/>
            <person name="Ramirez L."/>
            <person name="Alfaro M."/>
            <person name="Sun H."/>
            <person name="Tritt A."/>
            <person name="Yoshinaga Y."/>
            <person name="Zwiers L.-H."/>
            <person name="Turgeon B."/>
            <person name="Goodwin S."/>
            <person name="Spatafora J."/>
            <person name="Crous P."/>
            <person name="Grigoriev I."/>
        </authorList>
    </citation>
    <scope>NUCLEOTIDE SEQUENCE</scope>
    <source>
        <strain evidence="2">CBS 115976</strain>
    </source>
</reference>
<dbReference type="AlphaFoldDB" id="A0A6A6U6G8"/>
<dbReference type="Proteomes" id="UP000799302">
    <property type="component" value="Unassembled WGS sequence"/>
</dbReference>
<keyword evidence="3" id="KW-1185">Reference proteome</keyword>
<name>A0A6A6U6G8_9PEZI</name>
<gene>
    <name evidence="2" type="ORF">BT63DRAFT_457494</name>
</gene>
<sequence length="156" mass="17598">MDPTWDPFNPTWDNGDAMDEDFVKIFSPDDNATNARFKAACKLAFNIKNNKEGSGKSGEIGIRPLPLRMPLLLLPEQFIFTYNHLKKANNLALISRSMYITTPRLYFISTLSLLLLNIHLVLAQTSLSDSSHSHLQLKWKELASTSNNLFEIISAS</sequence>
<dbReference type="EMBL" id="MU004238">
    <property type="protein sequence ID" value="KAF2666544.1"/>
    <property type="molecule type" value="Genomic_DNA"/>
</dbReference>
<keyword evidence="1" id="KW-0472">Membrane</keyword>
<keyword evidence="1" id="KW-0812">Transmembrane</keyword>